<reference evidence="2" key="1">
    <citation type="submission" date="2023-06" db="EMBL/GenBank/DDBJ databases">
        <title>Genome-scale phylogeny and comparative genomics of the fungal order Sordariales.</title>
        <authorList>
            <consortium name="Lawrence Berkeley National Laboratory"/>
            <person name="Hensen N."/>
            <person name="Bonometti L."/>
            <person name="Westerberg I."/>
            <person name="Brannstrom I.O."/>
            <person name="Guillou S."/>
            <person name="Cros-Aarteil S."/>
            <person name="Calhoun S."/>
            <person name="Haridas S."/>
            <person name="Kuo A."/>
            <person name="Mondo S."/>
            <person name="Pangilinan J."/>
            <person name="Riley R."/>
            <person name="LaButti K."/>
            <person name="Andreopoulos B."/>
            <person name="Lipzen A."/>
            <person name="Chen C."/>
            <person name="Yanf M."/>
            <person name="Daum C."/>
            <person name="Ng V."/>
            <person name="Clum A."/>
            <person name="Steindorff A."/>
            <person name="Ohm R."/>
            <person name="Martin F."/>
            <person name="Silar P."/>
            <person name="Natvig D."/>
            <person name="Lalanne C."/>
            <person name="Gautier V."/>
            <person name="Ament-velasquez S.L."/>
            <person name="Kruys A."/>
            <person name="Hutchinson M.I."/>
            <person name="Powell A.J."/>
            <person name="Barry K."/>
            <person name="Miller A.N."/>
            <person name="Grigoriev I.V."/>
            <person name="Debuchy R."/>
            <person name="Gladieux P."/>
            <person name="Thoren M.H."/>
            <person name="Johannesson H."/>
        </authorList>
    </citation>
    <scope>NUCLEOTIDE SEQUENCE</scope>
    <source>
        <strain evidence="2">SMH3187-1</strain>
    </source>
</reference>
<keyword evidence="3" id="KW-1185">Reference proteome</keyword>
<accession>A0AA40F0I7</accession>
<evidence type="ECO:0000313" key="2">
    <source>
        <dbReference type="EMBL" id="KAK0748913.1"/>
    </source>
</evidence>
<evidence type="ECO:0000313" key="3">
    <source>
        <dbReference type="Proteomes" id="UP001172155"/>
    </source>
</evidence>
<dbReference type="EMBL" id="JAUKUD010000003">
    <property type="protein sequence ID" value="KAK0748913.1"/>
    <property type="molecule type" value="Genomic_DNA"/>
</dbReference>
<proteinExistence type="predicted"/>
<sequence length="477" mass="51409">MMTGLFTSTLTQQAIQYPLVQAVSSNASDVATVDRVTIFSGYDGNKLTLAPYGAARQQQAIFQGAFAAPSESIPEVQPVCSSGDCNWPPYGSLAVCGGVANLTALDDKKLLAKLANMTEKRLNALFNATQSTAEALGYDASAYFRLVPRVFPLIVGILDKPTGGFNKSVTDLMASDSFIAYTDEPLPNALPFDMSRVRYLEMAYWWCTKTYQTNVTAGKATTVELATRSQLTKPARTLNMPWAPEFYPCYATETCNKTYGGDVAQLEAPPGTADGPAINYTLHVWSELTASTLMATTMFDQVFFDHTRGVVLSNGGGVSKAFGLPLFGDFLSTTLPAPERQLENMQNLVSNAARSATNLVRQGAVGVNPRDPFAYVNGSVITAQAVVEIHWEWTSMLVAQLVLATVFLCLTIIATSRARMQILKCSSLATLCALDEGARREVGGIGDLEGLDEQARRFEVRLDRDSSGVALSLGDNG</sequence>
<dbReference type="PANTHER" id="PTHR35394">
    <property type="entry name" value="DUF3176 DOMAIN-CONTAINING PROTEIN"/>
    <property type="match status" value="1"/>
</dbReference>
<evidence type="ECO:0000256" key="1">
    <source>
        <dbReference type="SAM" id="Phobius"/>
    </source>
</evidence>
<keyword evidence="1" id="KW-0812">Transmembrane</keyword>
<dbReference type="AlphaFoldDB" id="A0AA40F0I7"/>
<name>A0AA40F0I7_9PEZI</name>
<keyword evidence="1" id="KW-1133">Transmembrane helix</keyword>
<comment type="caution">
    <text evidence="2">The sequence shown here is derived from an EMBL/GenBank/DDBJ whole genome shotgun (WGS) entry which is preliminary data.</text>
</comment>
<gene>
    <name evidence="2" type="ORF">B0T18DRAFT_436639</name>
</gene>
<dbReference type="PANTHER" id="PTHR35394:SF5">
    <property type="entry name" value="DUF3176 DOMAIN-CONTAINING PROTEIN"/>
    <property type="match status" value="1"/>
</dbReference>
<keyword evidence="1" id="KW-0472">Membrane</keyword>
<organism evidence="2 3">
    <name type="scientific">Schizothecium vesticola</name>
    <dbReference type="NCBI Taxonomy" id="314040"/>
    <lineage>
        <taxon>Eukaryota</taxon>
        <taxon>Fungi</taxon>
        <taxon>Dikarya</taxon>
        <taxon>Ascomycota</taxon>
        <taxon>Pezizomycotina</taxon>
        <taxon>Sordariomycetes</taxon>
        <taxon>Sordariomycetidae</taxon>
        <taxon>Sordariales</taxon>
        <taxon>Schizotheciaceae</taxon>
        <taxon>Schizothecium</taxon>
    </lineage>
</organism>
<feature type="transmembrane region" description="Helical" evidence="1">
    <location>
        <begin position="393"/>
        <end position="414"/>
    </location>
</feature>
<protein>
    <submittedName>
        <fullName evidence="2">Uncharacterized protein</fullName>
    </submittedName>
</protein>
<dbReference type="Proteomes" id="UP001172155">
    <property type="component" value="Unassembled WGS sequence"/>
</dbReference>